<reference evidence="1 2" key="1">
    <citation type="journal article" date="2005" name="Nucleic Acids Res.">
        <title>Genomic blueprint of Hahella chejuensis, a marine microbe producing an algicidal agent.</title>
        <authorList>
            <person name="Jeong H."/>
            <person name="Yim J.H."/>
            <person name="Lee C."/>
            <person name="Choi S.-H."/>
            <person name="Park Y.K."/>
            <person name="Yoon S.H."/>
            <person name="Hur C.-G."/>
            <person name="Kang H.-Y."/>
            <person name="Kim D."/>
            <person name="Lee H.H."/>
            <person name="Park K.H."/>
            <person name="Park S.-H."/>
            <person name="Park H.-S."/>
            <person name="Lee H.K."/>
            <person name="Oh T.K."/>
            <person name="Kim J.F."/>
        </authorList>
    </citation>
    <scope>NUCLEOTIDE SEQUENCE [LARGE SCALE GENOMIC DNA]</scope>
    <source>
        <strain evidence="1 2">KCTC 2396</strain>
    </source>
</reference>
<evidence type="ECO:0000313" key="2">
    <source>
        <dbReference type="Proteomes" id="UP000000238"/>
    </source>
</evidence>
<dbReference type="InterPro" id="IPR025630">
    <property type="entry name" value="DUF4288"/>
</dbReference>
<organism evidence="1 2">
    <name type="scientific">Hahella chejuensis (strain KCTC 2396)</name>
    <dbReference type="NCBI Taxonomy" id="349521"/>
    <lineage>
        <taxon>Bacteria</taxon>
        <taxon>Pseudomonadati</taxon>
        <taxon>Pseudomonadota</taxon>
        <taxon>Gammaproteobacteria</taxon>
        <taxon>Oceanospirillales</taxon>
        <taxon>Hahellaceae</taxon>
        <taxon>Hahella</taxon>
    </lineage>
</organism>
<proteinExistence type="predicted"/>
<accession>Q2SF62</accession>
<evidence type="ECO:0000313" key="1">
    <source>
        <dbReference type="EMBL" id="ABC30712.1"/>
    </source>
</evidence>
<dbReference type="HOGENOM" id="CLU_1988988_0_0_6"/>
<dbReference type="Pfam" id="PF14119">
    <property type="entry name" value="DUF4288"/>
    <property type="match status" value="1"/>
</dbReference>
<keyword evidence="2" id="KW-1185">Reference proteome</keyword>
<dbReference type="STRING" id="349521.HCH_03995"/>
<protein>
    <recommendedName>
        <fullName evidence="3">DUF4288 domain-containing protein</fullName>
    </recommendedName>
</protein>
<sequence length="146" mass="16832">MALHDLCAAPCQFQKLLVARMQTWDKNISPVGWYIGTYMARFIEVDDERNNDLDAQFETWENTVIVKASTLEEAFEKVEKIGIEHAEPYKGGETGVTVQWEYLGIIDLLPIYEELEDGSEIMWAPKHPKKLRNLKSMVKDISALRE</sequence>
<dbReference type="KEGG" id="hch:HCH_03995"/>
<gene>
    <name evidence="1" type="ordered locus">HCH_03995</name>
</gene>
<dbReference type="AlphaFoldDB" id="Q2SF62"/>
<dbReference type="EMBL" id="CP000155">
    <property type="protein sequence ID" value="ABC30712.1"/>
    <property type="molecule type" value="Genomic_DNA"/>
</dbReference>
<dbReference type="Proteomes" id="UP000000238">
    <property type="component" value="Chromosome"/>
</dbReference>
<name>Q2SF62_HAHCH</name>
<dbReference type="eggNOG" id="ENOG50300P8">
    <property type="taxonomic scope" value="Bacteria"/>
</dbReference>
<evidence type="ECO:0008006" key="3">
    <source>
        <dbReference type="Google" id="ProtNLM"/>
    </source>
</evidence>